<proteinExistence type="predicted"/>
<gene>
    <name evidence="2" type="ORF">LTY59_06550</name>
</gene>
<protein>
    <submittedName>
        <fullName evidence="2">Uncharacterized protein</fullName>
    </submittedName>
</protein>
<name>A0ABS8RCX0_9LACO</name>
<feature type="transmembrane region" description="Helical" evidence="1">
    <location>
        <begin position="6"/>
        <end position="23"/>
    </location>
</feature>
<dbReference type="Proteomes" id="UP001200032">
    <property type="component" value="Unassembled WGS sequence"/>
</dbReference>
<keyword evidence="3" id="KW-1185">Reference proteome</keyword>
<dbReference type="EMBL" id="JAJPDJ010000061">
    <property type="protein sequence ID" value="MCD7138879.1"/>
    <property type="molecule type" value="Genomic_DNA"/>
</dbReference>
<evidence type="ECO:0000313" key="2">
    <source>
        <dbReference type="EMBL" id="MCD7138879.1"/>
    </source>
</evidence>
<sequence>MKKVIIIIISVVVGLFILIRIPINLRSNAYYYATHMPHNRKQYPFIPVLLGHWLPARYTPGYETRNTGSTRGPLIIRLTKDNLQRKGDFLEIDEYAAVYSLTRADQMTDDNYGLYFSNSGKVKQEIKQNMPNYSRKLIYDELDYVQKEIKQNTPKPKVNLQWIWNIWFKIHYR</sequence>
<accession>A0ABS8RCX0</accession>
<dbReference type="RefSeq" id="WP_182589389.1">
    <property type="nucleotide sequence ID" value="NZ_JACIVH010000076.1"/>
</dbReference>
<organism evidence="2 3">
    <name type="scientific">Limosilactobacillus balticus</name>
    <dbReference type="NCBI Taxonomy" id="2759747"/>
    <lineage>
        <taxon>Bacteria</taxon>
        <taxon>Bacillati</taxon>
        <taxon>Bacillota</taxon>
        <taxon>Bacilli</taxon>
        <taxon>Lactobacillales</taxon>
        <taxon>Lactobacillaceae</taxon>
        <taxon>Limosilactobacillus</taxon>
    </lineage>
</organism>
<reference evidence="2 3" key="1">
    <citation type="submission" date="2021-12" db="EMBL/GenBank/DDBJ databases">
        <title>A phylogenomic analysis of Limosilactobacillus reuteri reveals ancient and stable evolutionary relationships with rodents and birds and zoonotic transmission to humans.</title>
        <authorList>
            <person name="Li F."/>
            <person name="Li X."/>
            <person name="Cheng C."/>
            <person name="Tollenaar S."/>
            <person name="Zhang J.S."/>
            <person name="Simpson D."/>
            <person name="Tasseva G."/>
            <person name="Perez-Munoz M.E."/>
            <person name="Frese S."/>
            <person name="Gaenzle M.G."/>
            <person name="Walter J."/>
            <person name="Zheng J."/>
        </authorList>
    </citation>
    <scope>NUCLEOTIDE SEQUENCE [LARGE SCALE GENOMIC DNA]</scope>
    <source>
        <strain evidence="2 3">WF-AF5-A</strain>
    </source>
</reference>
<evidence type="ECO:0000256" key="1">
    <source>
        <dbReference type="SAM" id="Phobius"/>
    </source>
</evidence>
<comment type="caution">
    <text evidence="2">The sequence shown here is derived from an EMBL/GenBank/DDBJ whole genome shotgun (WGS) entry which is preliminary data.</text>
</comment>
<keyword evidence="1" id="KW-1133">Transmembrane helix</keyword>
<keyword evidence="1" id="KW-0472">Membrane</keyword>
<evidence type="ECO:0000313" key="3">
    <source>
        <dbReference type="Proteomes" id="UP001200032"/>
    </source>
</evidence>
<keyword evidence="1" id="KW-0812">Transmembrane</keyword>